<dbReference type="Proteomes" id="UP000094172">
    <property type="component" value="Unassembled WGS sequence"/>
</dbReference>
<reference evidence="1 2" key="1">
    <citation type="journal article" date="2016" name="Environ. Microbiol.">
        <title>New Methyloceanibacter diversity from North Sea sediments includes methanotroph containing solely the soluble methane monooxygenase.</title>
        <authorList>
            <person name="Vekeman B."/>
            <person name="Kerckhof F.M."/>
            <person name="Cremers G."/>
            <person name="de Vos P."/>
            <person name="Vandamme P."/>
            <person name="Boon N."/>
            <person name="Op den Camp H.J."/>
            <person name="Heylen K."/>
        </authorList>
    </citation>
    <scope>NUCLEOTIDE SEQUENCE [LARGE SCALE GENOMIC DNA]</scope>
    <source>
        <strain evidence="1 2">R-67176</strain>
    </source>
</reference>
<gene>
    <name evidence="1" type="ORF">AUC70_00930</name>
</gene>
<comment type="caution">
    <text evidence="1">The sequence shown here is derived from an EMBL/GenBank/DDBJ whole genome shotgun (WGS) entry which is preliminary data.</text>
</comment>
<proteinExistence type="predicted"/>
<evidence type="ECO:0000313" key="1">
    <source>
        <dbReference type="EMBL" id="ODR95522.1"/>
    </source>
</evidence>
<dbReference type="RefSeq" id="WP_069443738.1">
    <property type="nucleotide sequence ID" value="NZ_LPWE01000010.1"/>
</dbReference>
<protein>
    <submittedName>
        <fullName evidence="1">Uncharacterized protein</fullName>
    </submittedName>
</protein>
<keyword evidence="2" id="KW-1185">Reference proteome</keyword>
<accession>A0A1E3VPS9</accession>
<dbReference type="AlphaFoldDB" id="A0A1E3VPS9"/>
<evidence type="ECO:0000313" key="2">
    <source>
        <dbReference type="Proteomes" id="UP000094172"/>
    </source>
</evidence>
<organism evidence="1 2">
    <name type="scientific">Methyloceanibacter stevinii</name>
    <dbReference type="NCBI Taxonomy" id="1774970"/>
    <lineage>
        <taxon>Bacteria</taxon>
        <taxon>Pseudomonadati</taxon>
        <taxon>Pseudomonadota</taxon>
        <taxon>Alphaproteobacteria</taxon>
        <taxon>Hyphomicrobiales</taxon>
        <taxon>Hyphomicrobiaceae</taxon>
        <taxon>Methyloceanibacter</taxon>
    </lineage>
</organism>
<dbReference type="STRING" id="1774970.AUC70_00930"/>
<sequence>MKYYYLNKVAMAVLLALLLFFGTRTLIDIIYEEHLPATPGYEVAGAEEDLVHGDAKKGGEEDKGAAFIAA</sequence>
<name>A0A1E3VPS9_9HYPH</name>
<dbReference type="EMBL" id="LPWE01000010">
    <property type="protein sequence ID" value="ODR95522.1"/>
    <property type="molecule type" value="Genomic_DNA"/>
</dbReference>